<reference evidence="3" key="1">
    <citation type="submission" date="2020-07" db="EMBL/GenBank/DDBJ databases">
        <title>Huge and variable diversity of episymbiotic CPR bacteria and DPANN archaea in groundwater ecosystems.</title>
        <authorList>
            <person name="He C.Y."/>
            <person name="Keren R."/>
            <person name="Whittaker M."/>
            <person name="Farag I.F."/>
            <person name="Doudna J."/>
            <person name="Cate J.H.D."/>
            <person name="Banfield J.F."/>
        </authorList>
    </citation>
    <scope>NUCLEOTIDE SEQUENCE</scope>
    <source>
        <strain evidence="3">NC_groundwater_763_Ag_S-0.2um_68_21</strain>
    </source>
</reference>
<feature type="chain" id="PRO_5036898698" evidence="2">
    <location>
        <begin position="24"/>
        <end position="122"/>
    </location>
</feature>
<proteinExistence type="predicted"/>
<feature type="region of interest" description="Disordered" evidence="1">
    <location>
        <begin position="97"/>
        <end position="122"/>
    </location>
</feature>
<comment type="caution">
    <text evidence="3">The sequence shown here is derived from an EMBL/GenBank/DDBJ whole genome shotgun (WGS) entry which is preliminary data.</text>
</comment>
<evidence type="ECO:0000313" key="4">
    <source>
        <dbReference type="Proteomes" id="UP000782312"/>
    </source>
</evidence>
<feature type="signal peptide" evidence="2">
    <location>
        <begin position="1"/>
        <end position="23"/>
    </location>
</feature>
<evidence type="ECO:0000313" key="3">
    <source>
        <dbReference type="EMBL" id="MBI3127926.1"/>
    </source>
</evidence>
<dbReference type="EMBL" id="JACPUR010000021">
    <property type="protein sequence ID" value="MBI3127926.1"/>
    <property type="molecule type" value="Genomic_DNA"/>
</dbReference>
<name>A0A932I222_UNCTE</name>
<dbReference type="Proteomes" id="UP000782312">
    <property type="component" value="Unassembled WGS sequence"/>
</dbReference>
<organism evidence="3 4">
    <name type="scientific">Tectimicrobiota bacterium</name>
    <dbReference type="NCBI Taxonomy" id="2528274"/>
    <lineage>
        <taxon>Bacteria</taxon>
        <taxon>Pseudomonadati</taxon>
        <taxon>Nitrospinota/Tectimicrobiota group</taxon>
        <taxon>Candidatus Tectimicrobiota</taxon>
    </lineage>
</organism>
<keyword evidence="2" id="KW-0732">Signal</keyword>
<protein>
    <submittedName>
        <fullName evidence="3">Uncharacterized protein</fullName>
    </submittedName>
</protein>
<accession>A0A932I222</accession>
<evidence type="ECO:0000256" key="1">
    <source>
        <dbReference type="SAM" id="MobiDB-lite"/>
    </source>
</evidence>
<gene>
    <name evidence="3" type="ORF">HYZ11_10005</name>
</gene>
<evidence type="ECO:0000256" key="2">
    <source>
        <dbReference type="SAM" id="SignalP"/>
    </source>
</evidence>
<dbReference type="AlphaFoldDB" id="A0A932I222"/>
<sequence>MLKKTFLTFSLAALAFSPAAAVAQSTGSGPSQTSCQPMILDALAQLNRVPDEHARGQIMDTLDQARLELRQRDYDACVNLAQLALNQIDRNAAEVPFGGRPGSTFEQPAVPAPLNPGRAPGY</sequence>